<accession>A0A510DSZ1</accession>
<name>A0A510E0L9_9CREN</name>
<dbReference type="AlphaFoldDB" id="A0A510E0L9"/>
<evidence type="ECO:0000313" key="4">
    <source>
        <dbReference type="Proteomes" id="UP000325030"/>
    </source>
</evidence>
<dbReference type="RefSeq" id="WP_149528306.1">
    <property type="nucleotide sequence ID" value="NZ_AP018929.1"/>
</dbReference>
<protein>
    <submittedName>
        <fullName evidence="2">Uncharacterized protein</fullName>
    </submittedName>
</protein>
<dbReference type="Proteomes" id="UP000325030">
    <property type="component" value="Chromosome"/>
</dbReference>
<keyword evidence="3" id="KW-1185">Reference proteome</keyword>
<reference evidence="4" key="1">
    <citation type="submission" date="2018-09" db="EMBL/GenBank/DDBJ databases">
        <title>Complete Genome Sequencing of Sulfolobus sp. JCM 16834.</title>
        <authorList>
            <person name="Kato S."/>
            <person name="Itoh T."/>
            <person name="Ohkuma M."/>
        </authorList>
    </citation>
    <scope>NUCLEOTIDE SEQUENCE [LARGE SCALE GENOMIC DNA]</scope>
    <source>
        <strain evidence="4">IC-007</strain>
    </source>
</reference>
<accession>A0A510E0L9</accession>
<sequence>MYLGNPCPPGYIKVDIAYPPYYVCFPISQGNRVRGTSPVQPQANRCMEVNSPVTVIYDHSTGIPVVAYAFTVGLNGFVIRKPNPAKKSRRLGKPLSDPIEIISDLLLEKHMEDAEGQKVRYSLVKKVFNPLCKTSYVIIKSKLTSRGGSTPIAIGGSHYQISQYIAWLAVHGSSSSSYHEHDVNVTFITSEDEVEGLI</sequence>
<evidence type="ECO:0000313" key="1">
    <source>
        <dbReference type="EMBL" id="BBG23282.1"/>
    </source>
</evidence>
<reference evidence="2 3" key="2">
    <citation type="journal article" date="2020" name="Int. J. Syst. Evol. Microbiol.">
        <title>Sulfuracidifex tepidarius gen. nov., sp. nov. and transfer of Sulfolobus metallicus Huber and Stetter 1992 to the genus Sulfuracidifex as Sulfuracidifex metallicus comb. nov.</title>
        <authorList>
            <person name="Itoh T."/>
            <person name="Miura T."/>
            <person name="Sakai H.D."/>
            <person name="Kato S."/>
            <person name="Ohkuma M."/>
            <person name="Takashina T."/>
        </authorList>
    </citation>
    <scope>NUCLEOTIDE SEQUENCE</scope>
    <source>
        <strain evidence="1 3">IC-006</strain>
        <strain evidence="2">IC-007</strain>
    </source>
</reference>
<gene>
    <name evidence="1" type="ORF">IC006_0566</name>
    <name evidence="2" type="ORF">IC007_0539</name>
</gene>
<evidence type="ECO:0000313" key="3">
    <source>
        <dbReference type="Proteomes" id="UP000322983"/>
    </source>
</evidence>
<dbReference type="Proteomes" id="UP000322983">
    <property type="component" value="Chromosome"/>
</dbReference>
<proteinExistence type="predicted"/>
<dbReference type="GeneID" id="41716997"/>
<dbReference type="KEGG" id="step:IC006_0566"/>
<evidence type="ECO:0000313" key="2">
    <source>
        <dbReference type="EMBL" id="BBG26034.1"/>
    </source>
</evidence>
<organism evidence="2 4">
    <name type="scientific">Sulfuracidifex tepidarius</name>
    <dbReference type="NCBI Taxonomy" id="1294262"/>
    <lineage>
        <taxon>Archaea</taxon>
        <taxon>Thermoproteota</taxon>
        <taxon>Thermoprotei</taxon>
        <taxon>Sulfolobales</taxon>
        <taxon>Sulfolobaceae</taxon>
        <taxon>Sulfuracidifex</taxon>
    </lineage>
</organism>
<dbReference type="EMBL" id="AP018929">
    <property type="protein sequence ID" value="BBG23282.1"/>
    <property type="molecule type" value="Genomic_DNA"/>
</dbReference>
<dbReference type="EMBL" id="AP018930">
    <property type="protein sequence ID" value="BBG26034.1"/>
    <property type="molecule type" value="Genomic_DNA"/>
</dbReference>